<reference evidence="1 2" key="1">
    <citation type="journal article" date="2014" name="Acta Crystallogr. D">
        <title>Structure-based characterization and antifreeze properties of a hyperactive ice-binding protein from the Antarctic bacterium Flavobacterium frigoris PS1.</title>
        <authorList>
            <person name="Do H."/>
            <person name="Kim S.J."/>
            <person name="Kim H.J."/>
            <person name="Lee J.H."/>
        </authorList>
    </citation>
    <scope>NUCLEOTIDE SEQUENCE [LARGE SCALE GENOMIC DNA]</scope>
    <source>
        <strain evidence="1 2">PS1</strain>
    </source>
</reference>
<name>H7FQT2_FLAFP</name>
<proteinExistence type="predicted"/>
<keyword evidence="2" id="KW-1185">Reference proteome</keyword>
<dbReference type="EMBL" id="AHKF01000016">
    <property type="protein sequence ID" value="EIA09212.1"/>
    <property type="molecule type" value="Genomic_DNA"/>
</dbReference>
<evidence type="ECO:0000313" key="2">
    <source>
        <dbReference type="Proteomes" id="UP000005566"/>
    </source>
</evidence>
<organism evidence="1 2">
    <name type="scientific">Flavobacterium frigoris (strain PS1)</name>
    <dbReference type="NCBI Taxonomy" id="1086011"/>
    <lineage>
        <taxon>Bacteria</taxon>
        <taxon>Pseudomonadati</taxon>
        <taxon>Bacteroidota</taxon>
        <taxon>Flavobacteriia</taxon>
        <taxon>Flavobacteriales</taxon>
        <taxon>Flavobacteriaceae</taxon>
        <taxon>Flavobacterium</taxon>
    </lineage>
</organism>
<gene>
    <name evidence="1" type="ORF">HJ01_01598</name>
</gene>
<dbReference type="AlphaFoldDB" id="H7FQT2"/>
<evidence type="ECO:0000313" key="1">
    <source>
        <dbReference type="EMBL" id="EIA09212.1"/>
    </source>
</evidence>
<comment type="caution">
    <text evidence="1">The sequence shown here is derived from an EMBL/GenBank/DDBJ whole genome shotgun (WGS) entry which is preliminary data.</text>
</comment>
<dbReference type="Proteomes" id="UP000005566">
    <property type="component" value="Unassembled WGS sequence"/>
</dbReference>
<accession>H7FQT2</accession>
<sequence>MKQVVFAKCQEVNLSACVDWEYYKGVRVSKREILAKQTNISGAFPKVTTNVTIDSL</sequence>
<protein>
    <submittedName>
        <fullName evidence="1">Uncharacterized protein</fullName>
    </submittedName>
</protein>
<dbReference type="STRING" id="1086011.HJ01_01598"/>